<protein>
    <submittedName>
        <fullName evidence="2">Uncharacterized conserved protein</fullName>
    </submittedName>
</protein>
<evidence type="ECO:0000256" key="1">
    <source>
        <dbReference type="SAM" id="SignalP"/>
    </source>
</evidence>
<dbReference type="Proteomes" id="UP000183114">
    <property type="component" value="Unassembled WGS sequence"/>
</dbReference>
<feature type="chain" id="PRO_5010296516" evidence="1">
    <location>
        <begin position="21"/>
        <end position="338"/>
    </location>
</feature>
<reference evidence="2 3" key="1">
    <citation type="submission" date="2016-10" db="EMBL/GenBank/DDBJ databases">
        <authorList>
            <person name="de Groot N.N."/>
        </authorList>
    </citation>
    <scope>NUCLEOTIDE SEQUENCE [LARGE SCALE GENOMIC DNA]</scope>
    <source>
        <strain evidence="2 3">BS3655</strain>
    </source>
</reference>
<dbReference type="InterPro" id="IPR025737">
    <property type="entry name" value="FApF"/>
</dbReference>
<proteinExistence type="predicted"/>
<name>A0A1H5CZM1_9PSED</name>
<feature type="signal peptide" evidence="1">
    <location>
        <begin position="1"/>
        <end position="20"/>
    </location>
</feature>
<evidence type="ECO:0000313" key="2">
    <source>
        <dbReference type="EMBL" id="SED71898.1"/>
    </source>
</evidence>
<accession>A0A1H5CZM1</accession>
<sequence length="338" mass="36089">MNNRMLLTALSIALSTSAWAVMLRPYVVRPLLALCVLGTSPLTLGAEGGVGRPITGQQVFSNAGIVPPEPGWVTSFTSIWYDGELKGGKGAPISGEVGVGLDMKVSYTMANFTHIWDTGKGRWNYASAIGVPVQYTDVSISITGPRGRTLGTEDTGTQFADMLITPIAAGYHFDEVNHLSLSLPIYVPTGAYNDDRLANPGQNTYTFMPTVAFTHLDGKGGEFTLSSGLEFYTENDATDYRNGNIFTLDALWTHGFGNGWSAGIVGGYVQQITDDKGQTADSLNGFRGRSVGAGPVVGWAGKFADAQASVSARWVPEFDTKNRPEGNGFSVNLTLAFF</sequence>
<dbReference type="Pfam" id="PF13557">
    <property type="entry name" value="Phenol_MetA_deg"/>
    <property type="match status" value="1"/>
</dbReference>
<dbReference type="EMBL" id="FNTF01000002">
    <property type="protein sequence ID" value="SED71898.1"/>
    <property type="molecule type" value="Genomic_DNA"/>
</dbReference>
<gene>
    <name evidence="2" type="ORF">SAMN04490185_4034</name>
</gene>
<evidence type="ECO:0000313" key="3">
    <source>
        <dbReference type="Proteomes" id="UP000183114"/>
    </source>
</evidence>
<organism evidence="2 3">
    <name type="scientific">Pseudomonas frederiksbergensis</name>
    <dbReference type="NCBI Taxonomy" id="104087"/>
    <lineage>
        <taxon>Bacteria</taxon>
        <taxon>Pseudomonadati</taxon>
        <taxon>Pseudomonadota</taxon>
        <taxon>Gammaproteobacteria</taxon>
        <taxon>Pseudomonadales</taxon>
        <taxon>Pseudomonadaceae</taxon>
        <taxon>Pseudomonas</taxon>
    </lineage>
</organism>
<keyword evidence="1" id="KW-0732">Signal</keyword>
<dbReference type="AlphaFoldDB" id="A0A1H5CZM1"/>